<evidence type="ECO:0000256" key="1">
    <source>
        <dbReference type="PROSITE-ProRule" id="PRU01005"/>
    </source>
</evidence>
<dbReference type="InterPro" id="IPR003582">
    <property type="entry name" value="ShKT_dom"/>
</dbReference>
<feature type="domain" description="ShKT" evidence="3">
    <location>
        <begin position="26"/>
        <end position="60"/>
    </location>
</feature>
<organism evidence="4 5">
    <name type="scientific">Priapulus caudatus</name>
    <name type="common">Priapulid worm</name>
    <dbReference type="NCBI Taxonomy" id="37621"/>
    <lineage>
        <taxon>Eukaryota</taxon>
        <taxon>Metazoa</taxon>
        <taxon>Ecdysozoa</taxon>
        <taxon>Scalidophora</taxon>
        <taxon>Priapulida</taxon>
        <taxon>Priapulimorpha</taxon>
        <taxon>Priapulimorphida</taxon>
        <taxon>Priapulidae</taxon>
        <taxon>Priapulus</taxon>
    </lineage>
</organism>
<evidence type="ECO:0000259" key="3">
    <source>
        <dbReference type="PROSITE" id="PS51670"/>
    </source>
</evidence>
<feature type="compositionally biased region" description="Basic and acidic residues" evidence="2">
    <location>
        <begin position="166"/>
        <end position="177"/>
    </location>
</feature>
<dbReference type="Proteomes" id="UP000695022">
    <property type="component" value="Unplaced"/>
</dbReference>
<accession>A0ABM1ES07</accession>
<dbReference type="SMART" id="SM00254">
    <property type="entry name" value="ShKT"/>
    <property type="match status" value="1"/>
</dbReference>
<dbReference type="Pfam" id="PF01549">
    <property type="entry name" value="ShK"/>
    <property type="match status" value="1"/>
</dbReference>
<protein>
    <submittedName>
        <fullName evidence="5">Uncharacterized protein LOC106815071</fullName>
    </submittedName>
</protein>
<sequence length="177" mass="20946">MESLNRLEDVSCFDCTIFVFPAYVACSDDHAKCAEWAKDGECEENSRYMHESCKRSCKLCTKAFTTPGKHEAEQQPADEPQRDLVVWCRRHEVRRRAREQQPRREARRRDERRDAATRGETPRREARRADDEVRRRDGERETSRDESENVGRAEARRLPTRARDRRRTEAVDAAHER</sequence>
<dbReference type="GeneID" id="106815071"/>
<reference evidence="5" key="1">
    <citation type="submission" date="2025-08" db="UniProtKB">
        <authorList>
            <consortium name="RefSeq"/>
        </authorList>
    </citation>
    <scope>IDENTIFICATION</scope>
</reference>
<gene>
    <name evidence="5" type="primary">LOC106815071</name>
</gene>
<dbReference type="RefSeq" id="XP_014674978.1">
    <property type="nucleotide sequence ID" value="XM_014819492.1"/>
</dbReference>
<feature type="region of interest" description="Disordered" evidence="2">
    <location>
        <begin position="94"/>
        <end position="177"/>
    </location>
</feature>
<evidence type="ECO:0000313" key="5">
    <source>
        <dbReference type="RefSeq" id="XP_014674978.1"/>
    </source>
</evidence>
<proteinExistence type="predicted"/>
<evidence type="ECO:0000313" key="4">
    <source>
        <dbReference type="Proteomes" id="UP000695022"/>
    </source>
</evidence>
<feature type="disulfide bond" evidence="1">
    <location>
        <begin position="26"/>
        <end position="60"/>
    </location>
</feature>
<comment type="caution">
    <text evidence="1">Lacks conserved residue(s) required for the propagation of feature annotation.</text>
</comment>
<dbReference type="PROSITE" id="PS51670">
    <property type="entry name" value="SHKT"/>
    <property type="match status" value="1"/>
</dbReference>
<name>A0ABM1ES07_PRICU</name>
<keyword evidence="4" id="KW-1185">Reference proteome</keyword>
<keyword evidence="1" id="KW-1015">Disulfide bond</keyword>
<dbReference type="Gene3D" id="1.10.10.1940">
    <property type="match status" value="1"/>
</dbReference>
<feature type="compositionally biased region" description="Basic and acidic residues" evidence="2">
    <location>
        <begin position="98"/>
        <end position="157"/>
    </location>
</feature>
<evidence type="ECO:0000256" key="2">
    <source>
        <dbReference type="SAM" id="MobiDB-lite"/>
    </source>
</evidence>